<evidence type="ECO:0000256" key="1">
    <source>
        <dbReference type="SAM" id="MobiDB-lite"/>
    </source>
</evidence>
<sequence length="208" mass="23780">MPDAGNVPRQFEMYGLHPEGDVPHTDGAAASVPARPVSCHYPRVDQKQIGELKEEEKLWEQQAKERRQEEERTQSERQEALERERRELERLDQERRIIEESLKMEMEKEIEMSIQEMKEKSKSGGGGSPLEKYMKILQQDQGQDAADKVPVPWAGVWGGAAKGFCALFDNLGSSKKLVREDSQVDTLPPSDKDESFTGFSQEEPDDFW</sequence>
<dbReference type="InterPro" id="IPR055289">
    <property type="entry name" value="OFD1"/>
</dbReference>
<protein>
    <submittedName>
        <fullName evidence="2">Oral-facial-digital syndrome 1 protein-like protein</fullName>
    </submittedName>
</protein>
<dbReference type="Proteomes" id="UP000299084">
    <property type="component" value="Unassembled WGS sequence"/>
</dbReference>
<dbReference type="PANTHER" id="PTHR39063:SF1">
    <property type="entry name" value="OFD1 CENTRIOLE AND CENTRIOLAR SATELLITE PROTEIN"/>
    <property type="match status" value="1"/>
</dbReference>
<feature type="region of interest" description="Disordered" evidence="1">
    <location>
        <begin position="59"/>
        <end position="90"/>
    </location>
</feature>
<organism evidence="2 3">
    <name type="scientific">Camelus dromedarius</name>
    <name type="common">Dromedary</name>
    <name type="synonym">Arabian camel</name>
    <dbReference type="NCBI Taxonomy" id="9838"/>
    <lineage>
        <taxon>Eukaryota</taxon>
        <taxon>Metazoa</taxon>
        <taxon>Chordata</taxon>
        <taxon>Craniata</taxon>
        <taxon>Vertebrata</taxon>
        <taxon>Euteleostomi</taxon>
        <taxon>Mammalia</taxon>
        <taxon>Eutheria</taxon>
        <taxon>Laurasiatheria</taxon>
        <taxon>Artiodactyla</taxon>
        <taxon>Tylopoda</taxon>
        <taxon>Camelidae</taxon>
        <taxon>Camelus</taxon>
    </lineage>
</organism>
<reference evidence="2 3" key="1">
    <citation type="journal article" date="2019" name="Mol. Ecol. Resour.">
        <title>Improving Illumina assemblies with Hi-C and long reads: an example with the North African dromedary.</title>
        <authorList>
            <person name="Elbers J.P."/>
            <person name="Rogers M.F."/>
            <person name="Perelman P.L."/>
            <person name="Proskuryakova A.A."/>
            <person name="Serdyukova N.A."/>
            <person name="Johnson W.E."/>
            <person name="Horin P."/>
            <person name="Corander J."/>
            <person name="Murphy D."/>
            <person name="Burger P.A."/>
        </authorList>
    </citation>
    <scope>NUCLEOTIDE SEQUENCE [LARGE SCALE GENOMIC DNA]</scope>
    <source>
        <strain evidence="2">Drom800</strain>
        <tissue evidence="2">Blood</tissue>
    </source>
</reference>
<evidence type="ECO:0000313" key="2">
    <source>
        <dbReference type="EMBL" id="KAB1252698.1"/>
    </source>
</evidence>
<dbReference type="PANTHER" id="PTHR39063">
    <property type="entry name" value="ORAL-FACIAL-DIGITAL SYNDROME 1 PROTEIN HOMOLOG"/>
    <property type="match status" value="1"/>
</dbReference>
<comment type="caution">
    <text evidence="2">The sequence shown here is derived from an EMBL/GenBank/DDBJ whole genome shotgun (WGS) entry which is preliminary data.</text>
</comment>
<feature type="region of interest" description="Disordered" evidence="1">
    <location>
        <begin position="179"/>
        <end position="208"/>
    </location>
</feature>
<dbReference type="GO" id="GO:0060287">
    <property type="term" value="P:epithelial cilium movement involved in determination of left/right asymmetry"/>
    <property type="evidence" value="ECO:0007669"/>
    <property type="project" value="TreeGrafter"/>
</dbReference>
<proteinExistence type="predicted"/>
<keyword evidence="3" id="KW-1185">Reference proteome</keyword>
<dbReference type="GO" id="GO:0005813">
    <property type="term" value="C:centrosome"/>
    <property type="evidence" value="ECO:0007669"/>
    <property type="project" value="TreeGrafter"/>
</dbReference>
<dbReference type="AlphaFoldDB" id="A0A5N4C1G3"/>
<dbReference type="GO" id="GO:0005576">
    <property type="term" value="C:extracellular region"/>
    <property type="evidence" value="ECO:0007669"/>
    <property type="project" value="GOC"/>
</dbReference>
<feature type="region of interest" description="Disordered" evidence="1">
    <location>
        <begin position="1"/>
        <end position="36"/>
    </location>
</feature>
<gene>
    <name evidence="2" type="ORF">Cadr_000003717</name>
</gene>
<name>A0A5N4C1G3_CAMDR</name>
<dbReference type="EMBL" id="JWIN03000037">
    <property type="protein sequence ID" value="KAB1252698.1"/>
    <property type="molecule type" value="Genomic_DNA"/>
</dbReference>
<dbReference type="GO" id="GO:0036064">
    <property type="term" value="C:ciliary basal body"/>
    <property type="evidence" value="ECO:0007669"/>
    <property type="project" value="TreeGrafter"/>
</dbReference>
<accession>A0A5N4C1G3</accession>
<evidence type="ECO:0000313" key="3">
    <source>
        <dbReference type="Proteomes" id="UP000299084"/>
    </source>
</evidence>